<feature type="signal peptide" evidence="2">
    <location>
        <begin position="1"/>
        <end position="42"/>
    </location>
</feature>
<feature type="compositionally biased region" description="Polar residues" evidence="1">
    <location>
        <begin position="153"/>
        <end position="162"/>
    </location>
</feature>
<keyword evidence="2" id="KW-0732">Signal</keyword>
<feature type="region of interest" description="Disordered" evidence="1">
    <location>
        <begin position="140"/>
        <end position="163"/>
    </location>
</feature>
<dbReference type="EMBL" id="JAVAJI010000003">
    <property type="protein sequence ID" value="MDP4544021.1"/>
    <property type="molecule type" value="Genomic_DNA"/>
</dbReference>
<dbReference type="RefSeq" id="WP_305935469.1">
    <property type="nucleotide sequence ID" value="NZ_JAVAJI010000003.1"/>
</dbReference>
<sequence>MKPISQTPISNKAPHSSKAPRLATLTALAAACTMLLSAPANAAEEANTAAASATSSTAVPSAIDSSKRIIRLAKPNATISTAQADAQANVGVETGAQNNVQQSTAQPTNVAQSANNQAPNTQQSNVQQAIAQPNRAPLNTAQNAAQPPAVPTPDTSELTGTTRVYERGPITATGIDLRSGQLPNIPAPQVSISDISFVPTVLIPQQQGLGTDKLDVSLLDDFIKEVSPNARHYPPNFPNRTQRHNAREKIKVLTEWIEPYAKAPNASYDVLVRAAKLNGMGRNLDLGSEYTVRGGQYIDRAIKLKPNSGEANFIYGMMLSEGGGFKEGQKYLDQAVTLGYTEAEQSLAQSDLLSDRRDKALERLRRLAQQNPDNAIIRQQIKLIEDGKFYIWDIPAPDINIKPST</sequence>
<proteinExistence type="predicted"/>
<feature type="chain" id="PRO_5045566110" description="Sel1 repeat family protein" evidence="2">
    <location>
        <begin position="43"/>
        <end position="405"/>
    </location>
</feature>
<dbReference type="Proteomes" id="UP001228171">
    <property type="component" value="Unassembled WGS sequence"/>
</dbReference>
<accession>A0ABT9HE23</accession>
<gene>
    <name evidence="3" type="ORF">Q8P09_02875</name>
</gene>
<evidence type="ECO:0008006" key="5">
    <source>
        <dbReference type="Google" id="ProtNLM"/>
    </source>
</evidence>
<dbReference type="InterPro" id="IPR011990">
    <property type="entry name" value="TPR-like_helical_dom_sf"/>
</dbReference>
<dbReference type="Gene3D" id="1.25.40.10">
    <property type="entry name" value="Tetratricopeptide repeat domain"/>
    <property type="match status" value="1"/>
</dbReference>
<evidence type="ECO:0000256" key="2">
    <source>
        <dbReference type="SAM" id="SignalP"/>
    </source>
</evidence>
<organism evidence="3 4">
    <name type="scientific">Psychrobacter faecalis</name>
    <dbReference type="NCBI Taxonomy" id="180588"/>
    <lineage>
        <taxon>Bacteria</taxon>
        <taxon>Pseudomonadati</taxon>
        <taxon>Pseudomonadota</taxon>
        <taxon>Gammaproteobacteria</taxon>
        <taxon>Moraxellales</taxon>
        <taxon>Moraxellaceae</taxon>
        <taxon>Psychrobacter</taxon>
    </lineage>
</organism>
<reference evidence="3 4" key="1">
    <citation type="submission" date="2023-08" db="EMBL/GenBank/DDBJ databases">
        <authorList>
            <person name="Kumar R."/>
        </authorList>
    </citation>
    <scope>NUCLEOTIDE SEQUENCE [LARGE SCALE GENOMIC DNA]</scope>
    <source>
        <strain evidence="3 4">LUR13</strain>
    </source>
</reference>
<evidence type="ECO:0000256" key="1">
    <source>
        <dbReference type="SAM" id="MobiDB-lite"/>
    </source>
</evidence>
<comment type="caution">
    <text evidence="3">The sequence shown here is derived from an EMBL/GenBank/DDBJ whole genome shotgun (WGS) entry which is preliminary data.</text>
</comment>
<evidence type="ECO:0000313" key="3">
    <source>
        <dbReference type="EMBL" id="MDP4544021.1"/>
    </source>
</evidence>
<dbReference type="PROSITE" id="PS51257">
    <property type="entry name" value="PROKAR_LIPOPROTEIN"/>
    <property type="match status" value="1"/>
</dbReference>
<feature type="region of interest" description="Disordered" evidence="1">
    <location>
        <begin position="102"/>
        <end position="128"/>
    </location>
</feature>
<protein>
    <recommendedName>
        <fullName evidence="5">Sel1 repeat family protein</fullName>
    </recommendedName>
</protein>
<evidence type="ECO:0000313" key="4">
    <source>
        <dbReference type="Proteomes" id="UP001228171"/>
    </source>
</evidence>
<dbReference type="SUPFAM" id="SSF48452">
    <property type="entry name" value="TPR-like"/>
    <property type="match status" value="1"/>
</dbReference>
<name>A0ABT9HE23_9GAMM</name>
<keyword evidence="4" id="KW-1185">Reference proteome</keyword>